<evidence type="ECO:0000313" key="2">
    <source>
        <dbReference type="Proteomes" id="UP000185622"/>
    </source>
</evidence>
<organism evidence="1 2">
    <name type="scientific">Thioclava nitratireducens</name>
    <dbReference type="NCBI Taxonomy" id="1915078"/>
    <lineage>
        <taxon>Bacteria</taxon>
        <taxon>Pseudomonadati</taxon>
        <taxon>Pseudomonadota</taxon>
        <taxon>Alphaproteobacteria</taxon>
        <taxon>Rhodobacterales</taxon>
        <taxon>Paracoccaceae</taxon>
        <taxon>Thioclava</taxon>
    </lineage>
</organism>
<accession>A0ABM6IKG6</accession>
<reference evidence="1 2" key="1">
    <citation type="submission" date="2017-01" db="EMBL/GenBank/DDBJ databases">
        <title>The complete genome sequence of a sulfur-oxidizing marine bacterium Thioclava sp. 25B10_4T.</title>
        <authorList>
            <person name="Liu Y."/>
            <person name="Lai Q."/>
            <person name="Shao Z."/>
        </authorList>
    </citation>
    <scope>NUCLEOTIDE SEQUENCE [LARGE SCALE GENOMIC DNA]</scope>
    <source>
        <strain evidence="1 2">25B10_4</strain>
    </source>
</reference>
<evidence type="ECO:0008006" key="3">
    <source>
        <dbReference type="Google" id="ProtNLM"/>
    </source>
</evidence>
<dbReference type="InterPro" id="IPR014845">
    <property type="entry name" value="GYD/TTHA1554"/>
</dbReference>
<dbReference type="RefSeq" id="WP_075773884.1">
    <property type="nucleotide sequence ID" value="NZ_CP019437.1"/>
</dbReference>
<dbReference type="Pfam" id="PF08734">
    <property type="entry name" value="GYD"/>
    <property type="match status" value="1"/>
</dbReference>
<dbReference type="Proteomes" id="UP000185622">
    <property type="component" value="Chromosome"/>
</dbReference>
<evidence type="ECO:0000313" key="1">
    <source>
        <dbReference type="EMBL" id="AQS49415.1"/>
    </source>
</evidence>
<name>A0ABM6IKG6_9RHOB</name>
<sequence length="110" mass="11653">MGRFVITGSFSPQAIKGFMDSPTDRWETIDALIKAAGGKLENYYITTGPSDFLIIATGDDMKKVLPAIMAAAGSGSLSKVQTQEAFTTADFKEMQKAAAGIRSNFVPPGS</sequence>
<gene>
    <name evidence="1" type="ORF">BMG03_17675</name>
</gene>
<protein>
    <recommendedName>
        <fullName evidence="3">GYD domain-containing protein</fullName>
    </recommendedName>
</protein>
<dbReference type="EMBL" id="CP019437">
    <property type="protein sequence ID" value="AQS49415.1"/>
    <property type="molecule type" value="Genomic_DNA"/>
</dbReference>
<keyword evidence="2" id="KW-1185">Reference proteome</keyword>
<proteinExistence type="predicted"/>